<dbReference type="AlphaFoldDB" id="B0G4J3"/>
<reference evidence="1 2" key="2">
    <citation type="submission" date="2007-10" db="EMBL/GenBank/DDBJ databases">
        <authorList>
            <person name="Fulton L."/>
            <person name="Clifton S."/>
            <person name="Fulton B."/>
            <person name="Xu J."/>
            <person name="Minx P."/>
            <person name="Pepin K.H."/>
            <person name="Johnson M."/>
            <person name="Thiruvilangam P."/>
            <person name="Bhonagiri V."/>
            <person name="Nash W.E."/>
            <person name="Wang C."/>
            <person name="Mardis E.R."/>
            <person name="Wilson R.K."/>
        </authorList>
    </citation>
    <scope>NUCLEOTIDE SEQUENCE [LARGE SCALE GENOMIC DNA]</scope>
    <source>
        <strain evidence="1 2">ATCC 27755</strain>
    </source>
</reference>
<name>B0G4J3_9FIRM</name>
<gene>
    <name evidence="1" type="ORF">DORFOR_01180</name>
</gene>
<proteinExistence type="predicted"/>
<dbReference type="Proteomes" id="UP000005359">
    <property type="component" value="Unassembled WGS sequence"/>
</dbReference>
<dbReference type="eggNOG" id="ENOG5032CTI">
    <property type="taxonomic scope" value="Bacteria"/>
</dbReference>
<organism evidence="1 2">
    <name type="scientific">Dorea formicigenerans ATCC 27755</name>
    <dbReference type="NCBI Taxonomy" id="411461"/>
    <lineage>
        <taxon>Bacteria</taxon>
        <taxon>Bacillati</taxon>
        <taxon>Bacillota</taxon>
        <taxon>Clostridia</taxon>
        <taxon>Lachnospirales</taxon>
        <taxon>Lachnospiraceae</taxon>
        <taxon>Dorea</taxon>
    </lineage>
</organism>
<dbReference type="EMBL" id="AAXA02000011">
    <property type="protein sequence ID" value="EDR47645.1"/>
    <property type="molecule type" value="Genomic_DNA"/>
</dbReference>
<comment type="caution">
    <text evidence="1">The sequence shown here is derived from an EMBL/GenBank/DDBJ whole genome shotgun (WGS) entry which is preliminary data.</text>
</comment>
<evidence type="ECO:0000313" key="2">
    <source>
        <dbReference type="Proteomes" id="UP000005359"/>
    </source>
</evidence>
<accession>B0G4J3</accession>
<evidence type="ECO:0000313" key="1">
    <source>
        <dbReference type="EMBL" id="EDR47645.1"/>
    </source>
</evidence>
<reference evidence="1 2" key="1">
    <citation type="submission" date="2007-10" db="EMBL/GenBank/DDBJ databases">
        <title>Draft genome sequence of Dorea formicigenerans(ATCC 27755).</title>
        <authorList>
            <person name="Sudarsanam P."/>
            <person name="Ley R."/>
            <person name="Guruge J."/>
            <person name="Turnbaugh P.J."/>
            <person name="Mahowald M."/>
            <person name="Liep D."/>
            <person name="Gordon J."/>
        </authorList>
    </citation>
    <scope>NUCLEOTIDE SEQUENCE [LARGE SCALE GENOMIC DNA]</scope>
    <source>
        <strain evidence="1 2">ATCC 27755</strain>
    </source>
</reference>
<dbReference type="STRING" id="411461.DORFOR_01180"/>
<sequence length="150" mass="16833">MLTRAERLFLYCATSHRKEEIMKLIFNNASELEIQSADLQADGGLLIKTIAITEDELKKKFNDASATKRMTVTERGETLGTYENYTNQDAIVKYTAGILGVVMYKVGQTPTELMEALKKENQRLAEENKELSATVDTILTDILPALENVK</sequence>
<dbReference type="PaxDb" id="411461-DORFOR_01180"/>
<protein>
    <submittedName>
        <fullName evidence="1">Uncharacterized protein</fullName>
    </submittedName>
</protein>